<dbReference type="STRING" id="1513793.SAMN06296036_104244"/>
<dbReference type="AlphaFoldDB" id="A0A1Y6BFV7"/>
<dbReference type="InterPro" id="IPR036844">
    <property type="entry name" value="Hint_dom_sf"/>
</dbReference>
<organism evidence="1 2">
    <name type="scientific">Pseudobacteriovorax antillogorgiicola</name>
    <dbReference type="NCBI Taxonomy" id="1513793"/>
    <lineage>
        <taxon>Bacteria</taxon>
        <taxon>Pseudomonadati</taxon>
        <taxon>Bdellovibrionota</taxon>
        <taxon>Oligoflexia</taxon>
        <taxon>Oligoflexales</taxon>
        <taxon>Pseudobacteriovoracaceae</taxon>
        <taxon>Pseudobacteriovorax</taxon>
    </lineage>
</organism>
<proteinExistence type="predicted"/>
<evidence type="ECO:0000313" key="2">
    <source>
        <dbReference type="Proteomes" id="UP000192907"/>
    </source>
</evidence>
<accession>A0A1Y6BFV7</accession>
<reference evidence="2" key="1">
    <citation type="submission" date="2017-04" db="EMBL/GenBank/DDBJ databases">
        <authorList>
            <person name="Varghese N."/>
            <person name="Submissions S."/>
        </authorList>
    </citation>
    <scope>NUCLEOTIDE SEQUENCE [LARGE SCALE GENOMIC DNA]</scope>
    <source>
        <strain evidence="2">RKEM611</strain>
    </source>
</reference>
<dbReference type="PROSITE" id="PS50817">
    <property type="entry name" value="INTEIN_N_TER"/>
    <property type="match status" value="1"/>
</dbReference>
<dbReference type="CDD" id="cd00081">
    <property type="entry name" value="Hint"/>
    <property type="match status" value="1"/>
</dbReference>
<dbReference type="GO" id="GO:0016539">
    <property type="term" value="P:intein-mediated protein splicing"/>
    <property type="evidence" value="ECO:0007669"/>
    <property type="project" value="InterPro"/>
</dbReference>
<dbReference type="SUPFAM" id="SSF51294">
    <property type="entry name" value="Hedgehog/intein (Hint) domain"/>
    <property type="match status" value="1"/>
</dbReference>
<name>A0A1Y6BFV7_9BACT</name>
<evidence type="ECO:0000313" key="1">
    <source>
        <dbReference type="EMBL" id="SMF07814.1"/>
    </source>
</evidence>
<dbReference type="Proteomes" id="UP000192907">
    <property type="component" value="Unassembled WGS sequence"/>
</dbReference>
<protein>
    <submittedName>
        <fullName evidence="1">Intein N-terminal splicing region</fullName>
    </submittedName>
</protein>
<gene>
    <name evidence="1" type="ORF">SAMN06296036_104244</name>
</gene>
<keyword evidence="2" id="KW-1185">Reference proteome</keyword>
<dbReference type="RefSeq" id="WP_132316580.1">
    <property type="nucleotide sequence ID" value="NZ_FWZT01000004.1"/>
</dbReference>
<dbReference type="Gene3D" id="2.170.16.10">
    <property type="entry name" value="Hedgehog/Intein (Hint) domain"/>
    <property type="match status" value="1"/>
</dbReference>
<dbReference type="InterPro" id="IPR006141">
    <property type="entry name" value="Intein_N"/>
</dbReference>
<dbReference type="EMBL" id="FWZT01000004">
    <property type="protein sequence ID" value="SMF07814.1"/>
    <property type="molecule type" value="Genomic_DNA"/>
</dbReference>
<sequence length="297" mass="32963">MKYILSLWFLSFFVMSQQSFSLSPVKRLVDIGDYRKLIGKKLAATAGGSRCSTPAEMRSDICQLEPAGTRCKQSASQIMARNMCKKEACPPTAGGTCSGFLGSGYWFTVSIDGTAMRCQCGCVAQETVFETNLGEMTAWQLVEWRDQSRLAELLLKSGDSFGLSEIDFFPIDNVMMGPEFEDVYTFTTESGKSITLTSAHPVVYADQDGGEQFMTKAEDVPEGAFLIRSNGNYELITSISSHAYEGQTVNFDMISRSRIVYPNDFKMGDNAWQQFLSLTDKRILSMVAILDAIDHQQ</sequence>